<feature type="binding site" evidence="4">
    <location>
        <position position="151"/>
    </location>
    <ligand>
        <name>S-adenosyl-L-methionine</name>
        <dbReference type="ChEBI" id="CHEBI:59789"/>
    </ligand>
</feature>
<dbReference type="HOGENOM" id="CLU_018398_3_2_9"/>
<feature type="domain" description="Release factor glutamine methyltransferase N-terminal" evidence="6">
    <location>
        <begin position="9"/>
        <end position="78"/>
    </location>
</feature>
<accession>K0AVF5</accession>
<dbReference type="Gene3D" id="1.10.8.10">
    <property type="entry name" value="DNA helicase RuvA subunit, C-terminal domain"/>
    <property type="match status" value="1"/>
</dbReference>
<protein>
    <recommendedName>
        <fullName evidence="4">Release factor glutamine methyltransferase</fullName>
        <shortName evidence="4">RF MTase</shortName>
        <ecNumber evidence="4">2.1.1.297</ecNumber>
    </recommendedName>
    <alternativeName>
        <fullName evidence="4">N5-glutamine methyltransferase PrmC</fullName>
    </alternativeName>
    <alternativeName>
        <fullName evidence="4">Protein-(glutamine-N5) MTase PrmC</fullName>
    </alternativeName>
    <alternativeName>
        <fullName evidence="4">Protein-glutamine N-methyltransferase PrmC</fullName>
    </alternativeName>
</protein>
<dbReference type="PANTHER" id="PTHR18895">
    <property type="entry name" value="HEMK METHYLTRANSFERASE"/>
    <property type="match status" value="1"/>
</dbReference>
<reference evidence="7 8" key="1">
    <citation type="journal article" date="2012" name="PLoS ONE">
        <title>The purine-utilizing bacterium Clostridium acidurici 9a: a genome-guided metabolic reconsideration.</title>
        <authorList>
            <person name="Hartwich K."/>
            <person name="Poehlein A."/>
            <person name="Daniel R."/>
        </authorList>
    </citation>
    <scope>NUCLEOTIDE SEQUENCE [LARGE SCALE GENOMIC DNA]</scope>
    <source>
        <strain evidence="8">ATCC 7906 / DSM 604 / BCRC 14475 / CIP 104303 / KCTC 5404 / NCIMB 10678 / 9a</strain>
    </source>
</reference>
<dbReference type="InterPro" id="IPR040758">
    <property type="entry name" value="PrmC_N"/>
</dbReference>
<dbReference type="InterPro" id="IPR002052">
    <property type="entry name" value="DNA_methylase_N6_adenine_CS"/>
</dbReference>
<dbReference type="Pfam" id="PF13847">
    <property type="entry name" value="Methyltransf_31"/>
    <property type="match status" value="1"/>
</dbReference>
<feature type="binding site" evidence="4">
    <location>
        <begin position="128"/>
        <end position="132"/>
    </location>
    <ligand>
        <name>S-adenosyl-L-methionine</name>
        <dbReference type="ChEBI" id="CHEBI:59789"/>
    </ligand>
</feature>
<name>K0AVF5_GOTA9</name>
<evidence type="ECO:0000313" key="7">
    <source>
        <dbReference type="EMBL" id="AFS77264.1"/>
    </source>
</evidence>
<organism evidence="7 8">
    <name type="scientific">Gottschalkia acidurici (strain ATCC 7906 / DSM 604 / BCRC 14475 / CIP 104303 / KCTC 5404 / NCIMB 10678 / 9a)</name>
    <name type="common">Clostridium acidurici</name>
    <dbReference type="NCBI Taxonomy" id="1128398"/>
    <lineage>
        <taxon>Bacteria</taxon>
        <taxon>Bacillati</taxon>
        <taxon>Bacillota</taxon>
        <taxon>Tissierellia</taxon>
        <taxon>Tissierellales</taxon>
        <taxon>Gottschalkiaceae</taxon>
        <taxon>Gottschalkia</taxon>
    </lineage>
</organism>
<feature type="binding site" evidence="4">
    <location>
        <begin position="199"/>
        <end position="202"/>
    </location>
    <ligand>
        <name>substrate</name>
    </ligand>
</feature>
<dbReference type="KEGG" id="cad:Curi_c01840"/>
<dbReference type="EC" id="2.1.1.297" evidence="4"/>
<dbReference type="NCBIfam" id="TIGR03534">
    <property type="entry name" value="RF_mod_PrmC"/>
    <property type="match status" value="1"/>
</dbReference>
<dbReference type="InterPro" id="IPR004556">
    <property type="entry name" value="HemK-like"/>
</dbReference>
<dbReference type="PROSITE" id="PS00092">
    <property type="entry name" value="N6_MTASE"/>
    <property type="match status" value="1"/>
</dbReference>
<evidence type="ECO:0000256" key="4">
    <source>
        <dbReference type="HAMAP-Rule" id="MF_02126"/>
    </source>
</evidence>
<evidence type="ECO:0000256" key="3">
    <source>
        <dbReference type="ARBA" id="ARBA00022691"/>
    </source>
</evidence>
<dbReference type="HAMAP" id="MF_02126">
    <property type="entry name" value="RF_methyltr_PrmC"/>
    <property type="match status" value="1"/>
</dbReference>
<dbReference type="eggNOG" id="COG2890">
    <property type="taxonomic scope" value="Bacteria"/>
</dbReference>
<dbReference type="CDD" id="cd02440">
    <property type="entry name" value="AdoMet_MTases"/>
    <property type="match status" value="1"/>
</dbReference>
<comment type="catalytic activity">
    <reaction evidence="4">
        <text>L-glutaminyl-[peptide chain release factor] + S-adenosyl-L-methionine = N(5)-methyl-L-glutaminyl-[peptide chain release factor] + S-adenosyl-L-homocysteine + H(+)</text>
        <dbReference type="Rhea" id="RHEA:42896"/>
        <dbReference type="Rhea" id="RHEA-COMP:10271"/>
        <dbReference type="Rhea" id="RHEA-COMP:10272"/>
        <dbReference type="ChEBI" id="CHEBI:15378"/>
        <dbReference type="ChEBI" id="CHEBI:30011"/>
        <dbReference type="ChEBI" id="CHEBI:57856"/>
        <dbReference type="ChEBI" id="CHEBI:59789"/>
        <dbReference type="ChEBI" id="CHEBI:61891"/>
        <dbReference type="EC" id="2.1.1.297"/>
    </reaction>
</comment>
<sequence>MVEYTINTLLKKGIENLGEGDYLNPLLDSQILLGFVLDVERMYLYTHKDDIVDNKDMERFLELIEKRKKRYPLQYIIGKQEFMGLDFFVKEGVLVPRADTEILVESIIDIVKNGYFKDKENLNIVDIGTGSGAITLSLAHYIKNSFVYSVDISDIPIEVATKNSINLSLNNRVKFLKGNLLEPLQKEELKNRVDILVSNPPYIPSNVIDDLQTEVSDYEPRLALDGGEDGLDFYRDIIKSSDIYLSSKGMIAFEIGYDQGEAVKNLLKKNGKFEDIKIIKDLSGLDRVVLGFHDEQS</sequence>
<dbReference type="InterPro" id="IPR050320">
    <property type="entry name" value="N5-glutamine_MTase"/>
</dbReference>
<evidence type="ECO:0000259" key="6">
    <source>
        <dbReference type="Pfam" id="PF17827"/>
    </source>
</evidence>
<evidence type="ECO:0000256" key="1">
    <source>
        <dbReference type="ARBA" id="ARBA00022603"/>
    </source>
</evidence>
<dbReference type="Gene3D" id="3.40.50.150">
    <property type="entry name" value="Vaccinia Virus protein VP39"/>
    <property type="match status" value="1"/>
</dbReference>
<dbReference type="NCBIfam" id="TIGR00536">
    <property type="entry name" value="hemK_fam"/>
    <property type="match status" value="1"/>
</dbReference>
<dbReference type="Proteomes" id="UP000006094">
    <property type="component" value="Chromosome"/>
</dbReference>
<keyword evidence="1 4" id="KW-0489">Methyltransferase</keyword>
<comment type="similarity">
    <text evidence="4">Belongs to the protein N5-glutamine methyltransferase family. PrmC subfamily.</text>
</comment>
<keyword evidence="2 4" id="KW-0808">Transferase</keyword>
<dbReference type="AlphaFoldDB" id="K0AVF5"/>
<keyword evidence="3 4" id="KW-0949">S-adenosyl-L-methionine</keyword>
<evidence type="ECO:0000256" key="2">
    <source>
        <dbReference type="ARBA" id="ARBA00022679"/>
    </source>
</evidence>
<dbReference type="SUPFAM" id="SSF53335">
    <property type="entry name" value="S-adenosyl-L-methionine-dependent methyltransferases"/>
    <property type="match status" value="1"/>
</dbReference>
<dbReference type="Pfam" id="PF17827">
    <property type="entry name" value="PrmC_N"/>
    <property type="match status" value="1"/>
</dbReference>
<comment type="function">
    <text evidence="4">Methylates the class 1 translation termination release factors RF1/PrfA and RF2/PrfB on the glutamine residue of the universally conserved GGQ motif.</text>
</comment>
<proteinExistence type="inferred from homology"/>
<dbReference type="EMBL" id="CP003326">
    <property type="protein sequence ID" value="AFS77264.1"/>
    <property type="molecule type" value="Genomic_DNA"/>
</dbReference>
<dbReference type="PATRIC" id="fig|1128398.3.peg.187"/>
<gene>
    <name evidence="7" type="primary">hemK</name>
    <name evidence="4" type="synonym">prmC</name>
    <name evidence="7" type="ordered locus">Curi_c01840</name>
</gene>
<feature type="binding site" evidence="4">
    <location>
        <position position="199"/>
    </location>
    <ligand>
        <name>S-adenosyl-L-methionine</name>
        <dbReference type="ChEBI" id="CHEBI:59789"/>
    </ligand>
</feature>
<dbReference type="GO" id="GO:0003676">
    <property type="term" value="F:nucleic acid binding"/>
    <property type="evidence" value="ECO:0007669"/>
    <property type="project" value="InterPro"/>
</dbReference>
<dbReference type="InterPro" id="IPR025714">
    <property type="entry name" value="Methyltranfer_dom"/>
</dbReference>
<dbReference type="InterPro" id="IPR029063">
    <property type="entry name" value="SAM-dependent_MTases_sf"/>
</dbReference>
<dbReference type="STRING" id="1128398.Curi_c01840"/>
<feature type="domain" description="Methyltransferase" evidence="5">
    <location>
        <begin position="119"/>
        <end position="206"/>
    </location>
</feature>
<dbReference type="InterPro" id="IPR019874">
    <property type="entry name" value="RF_methyltr_PrmC"/>
</dbReference>
<evidence type="ECO:0000313" key="8">
    <source>
        <dbReference type="Proteomes" id="UP000006094"/>
    </source>
</evidence>
<keyword evidence="8" id="KW-1185">Reference proteome</keyword>
<dbReference type="GO" id="GO:0032259">
    <property type="term" value="P:methylation"/>
    <property type="evidence" value="ECO:0007669"/>
    <property type="project" value="UniProtKB-KW"/>
</dbReference>
<evidence type="ECO:0000259" key="5">
    <source>
        <dbReference type="Pfam" id="PF13847"/>
    </source>
</evidence>
<dbReference type="GO" id="GO:0102559">
    <property type="term" value="F:peptide chain release factor N(5)-glutamine methyltransferase activity"/>
    <property type="evidence" value="ECO:0007669"/>
    <property type="project" value="UniProtKB-EC"/>
</dbReference>
<dbReference type="PANTHER" id="PTHR18895:SF74">
    <property type="entry name" value="MTRF1L RELEASE FACTOR GLUTAMINE METHYLTRANSFERASE"/>
    <property type="match status" value="1"/>
</dbReference>
<comment type="caution">
    <text evidence="4">Lacks conserved residue(s) required for the propagation of feature annotation.</text>
</comment>
<dbReference type="RefSeq" id="WP_014966401.1">
    <property type="nucleotide sequence ID" value="NC_018664.1"/>
</dbReference>